<organism evidence="2 3">
    <name type="scientific">Globodera rostochiensis</name>
    <name type="common">Golden nematode worm</name>
    <name type="synonym">Heterodera rostochiensis</name>
    <dbReference type="NCBI Taxonomy" id="31243"/>
    <lineage>
        <taxon>Eukaryota</taxon>
        <taxon>Metazoa</taxon>
        <taxon>Ecdysozoa</taxon>
        <taxon>Nematoda</taxon>
        <taxon>Chromadorea</taxon>
        <taxon>Rhabditida</taxon>
        <taxon>Tylenchina</taxon>
        <taxon>Tylenchomorpha</taxon>
        <taxon>Tylenchoidea</taxon>
        <taxon>Heteroderidae</taxon>
        <taxon>Heteroderinae</taxon>
        <taxon>Globodera</taxon>
    </lineage>
</organism>
<feature type="domain" description="MULE transposase" evidence="1">
    <location>
        <begin position="243"/>
        <end position="330"/>
    </location>
</feature>
<dbReference type="Pfam" id="PF10551">
    <property type="entry name" value="MULE"/>
    <property type="match status" value="1"/>
</dbReference>
<dbReference type="InterPro" id="IPR018289">
    <property type="entry name" value="MULE_transposase_dom"/>
</dbReference>
<keyword evidence="2" id="KW-1185">Reference proteome</keyword>
<evidence type="ECO:0000313" key="2">
    <source>
        <dbReference type="Proteomes" id="UP000887572"/>
    </source>
</evidence>
<dbReference type="PANTHER" id="PTHR47160">
    <property type="entry name" value="PUTATIVE-RELATED"/>
    <property type="match status" value="1"/>
</dbReference>
<name>A0A914HB44_GLORO</name>
<sequence>MSDNPKKVEKQLKEIFVCDDVLFAAAIGSVPTVQCRTVQCRTVQCRTVQSRHGSVPYAMEQNIQSKRSKKKLLHNETLYVYEKLSKDARIHTDLNDNVVNDKIGVHSCKTDATRVEVQRVLNDVKRRAVDTYEAPATIRSASLQNVATPVLASFPSVAATRLIVKRVRREINAAPPVPLDLTQLEIPIEFQRYTRTNEIDEQYLLADSGVFVLPGQNIQHRILIFGREKTRHMAHQINHIYADGTFSISPTLFSQVYVLLGRFGEWVLPVCYALLSSKSEIIYRRMLGLLKQCWPTFSPESITMDFEQAMVNAVQAEFPSCTLRFCFFHLRYRTEALFAQQARMITSLAFVPLNDLRNACAALEAHLPVELLPVFQWFLRNYIGQPRFDGTLTRPLFSPERWSVYQRTLDGACRTNNFAEAFHRKLQSAFGCDHPTLWTFIDKLRQEKKVQDVAHAKFEAGQNPPKKRNEDRLADERILRLIQSYIPFDNAINHVPDHEYANLQNIDPYYNIIIFLTGISRNYPMDA</sequence>
<reference evidence="3" key="1">
    <citation type="submission" date="2022-11" db="UniProtKB">
        <authorList>
            <consortium name="WormBaseParasite"/>
        </authorList>
    </citation>
    <scope>IDENTIFICATION</scope>
</reference>
<dbReference type="PANTHER" id="PTHR47160:SF5">
    <property type="entry name" value="MULE TRANSPOSASE DOMAIN-CONTAINING PROTEIN"/>
    <property type="match status" value="1"/>
</dbReference>
<dbReference type="AlphaFoldDB" id="A0A914HB44"/>
<accession>A0A914HB44</accession>
<dbReference type="WBParaSite" id="Gr19_v10_g15465.t1">
    <property type="protein sequence ID" value="Gr19_v10_g15465.t1"/>
    <property type="gene ID" value="Gr19_v10_g15465"/>
</dbReference>
<evidence type="ECO:0000313" key="3">
    <source>
        <dbReference type="WBParaSite" id="Gr19_v10_g15465.t1"/>
    </source>
</evidence>
<proteinExistence type="predicted"/>
<dbReference type="Proteomes" id="UP000887572">
    <property type="component" value="Unplaced"/>
</dbReference>
<evidence type="ECO:0000259" key="1">
    <source>
        <dbReference type="Pfam" id="PF10551"/>
    </source>
</evidence>
<protein>
    <submittedName>
        <fullName evidence="3">MULE transposase domain-containing protein</fullName>
    </submittedName>
</protein>